<evidence type="ECO:0000256" key="5">
    <source>
        <dbReference type="ARBA" id="ARBA00022603"/>
    </source>
</evidence>
<dbReference type="NCBIfam" id="NF003556">
    <property type="entry name" value="PRK05222.1"/>
    <property type="match status" value="1"/>
</dbReference>
<feature type="binding site" evidence="11">
    <location>
        <position position="19"/>
    </location>
    <ligand>
        <name>5-methyltetrahydropteroyltri-L-glutamate</name>
        <dbReference type="ChEBI" id="CHEBI:58207"/>
    </ligand>
</feature>
<comment type="function">
    <text evidence="1">Catalyzes the transfer of a methyl group from 5-methyltetrahydrofolate to homocysteine resulting in methionine formation.</text>
</comment>
<dbReference type="Proteomes" id="UP001208570">
    <property type="component" value="Unassembled WGS sequence"/>
</dbReference>
<evidence type="ECO:0000256" key="10">
    <source>
        <dbReference type="ARBA" id="ARBA00023167"/>
    </source>
</evidence>
<keyword evidence="8 12" id="KW-0479">Metal-binding</keyword>
<dbReference type="HAMAP" id="MF_00172">
    <property type="entry name" value="Meth_synth"/>
    <property type="match status" value="1"/>
</dbReference>
<dbReference type="EC" id="2.1.1.14" evidence="4"/>
<reference evidence="16" key="1">
    <citation type="journal article" date="2023" name="Mol. Biol. Evol.">
        <title>Third-Generation Sequencing Reveals the Adaptive Role of the Epigenome in Three Deep-Sea Polychaetes.</title>
        <authorList>
            <person name="Perez M."/>
            <person name="Aroh O."/>
            <person name="Sun Y."/>
            <person name="Lan Y."/>
            <person name="Juniper S.K."/>
            <person name="Young C.R."/>
            <person name="Angers B."/>
            <person name="Qian P.Y."/>
        </authorList>
    </citation>
    <scope>NUCLEOTIDE SEQUENCE</scope>
    <source>
        <strain evidence="16">P08H-3</strain>
    </source>
</reference>
<dbReference type="AlphaFoldDB" id="A0AAD9J1P6"/>
<feature type="binding site" evidence="12">
    <location>
        <position position="729"/>
    </location>
    <ligand>
        <name>Zn(2+)</name>
        <dbReference type="ChEBI" id="CHEBI:29105"/>
        <label>1</label>
        <note>catalytic</note>
    </ligand>
</feature>
<evidence type="ECO:0000256" key="8">
    <source>
        <dbReference type="ARBA" id="ARBA00022723"/>
    </source>
</evidence>
<feature type="binding site" evidence="11">
    <location>
        <position position="487"/>
    </location>
    <ligand>
        <name>L-methionine</name>
        <dbReference type="ChEBI" id="CHEBI:57844"/>
    </ligand>
</feature>
<feature type="binding site" evidence="12">
    <location>
        <position position="668"/>
    </location>
    <ligand>
        <name>Zn(2+)</name>
        <dbReference type="ChEBI" id="CHEBI:29105"/>
        <label>1</label>
        <note>catalytic</note>
    </ligand>
</feature>
<comment type="cofactor">
    <cofactor evidence="12">
        <name>Zn(2+)</name>
        <dbReference type="ChEBI" id="CHEBI:29105"/>
    </cofactor>
    <text evidence="12">Binds 2 Zn(2+) ions per subunit.</text>
</comment>
<feature type="binding site" evidence="12">
    <location>
        <position position="646"/>
    </location>
    <ligand>
        <name>Zn(2+)</name>
        <dbReference type="ChEBI" id="CHEBI:29105"/>
        <label>1</label>
        <note>catalytic</note>
    </ligand>
</feature>
<dbReference type="InterPro" id="IPR002629">
    <property type="entry name" value="Met_Synth_C/arc"/>
</dbReference>
<dbReference type="PANTHER" id="PTHR30519">
    <property type="entry name" value="5-METHYLTETRAHYDROPTEROYLTRIGLUTAMATE--HOMOCYSTEINE METHYLTRANSFERASE"/>
    <property type="match status" value="1"/>
</dbReference>
<feature type="domain" description="Cobalamin-independent methionine synthase MetE N-terminal" evidence="15">
    <location>
        <begin position="4"/>
        <end position="309"/>
    </location>
</feature>
<feature type="binding site" evidence="11">
    <location>
        <position position="602"/>
    </location>
    <ligand>
        <name>L-methionine</name>
        <dbReference type="ChEBI" id="CHEBI:57844"/>
    </ligand>
</feature>
<organism evidence="16 17">
    <name type="scientific">Paralvinella palmiformis</name>
    <dbReference type="NCBI Taxonomy" id="53620"/>
    <lineage>
        <taxon>Eukaryota</taxon>
        <taxon>Metazoa</taxon>
        <taxon>Spiralia</taxon>
        <taxon>Lophotrochozoa</taxon>
        <taxon>Annelida</taxon>
        <taxon>Polychaeta</taxon>
        <taxon>Sedentaria</taxon>
        <taxon>Canalipalpata</taxon>
        <taxon>Terebellida</taxon>
        <taxon>Terebelliformia</taxon>
        <taxon>Alvinellidae</taxon>
        <taxon>Paralvinella</taxon>
    </lineage>
</organism>
<dbReference type="NCBIfam" id="TIGR01371">
    <property type="entry name" value="met_syn_B12ind"/>
    <property type="match status" value="1"/>
</dbReference>
<keyword evidence="5" id="KW-0489">Methyltransferase</keyword>
<evidence type="ECO:0000256" key="11">
    <source>
        <dbReference type="PIRSR" id="PIRSR000382-1"/>
    </source>
</evidence>
<feature type="active site" description="Proton donor" evidence="13">
    <location>
        <position position="697"/>
    </location>
</feature>
<evidence type="ECO:0000256" key="1">
    <source>
        <dbReference type="ARBA" id="ARBA00002777"/>
    </source>
</evidence>
<feature type="binding site" evidence="11">
    <location>
        <begin position="434"/>
        <end position="436"/>
    </location>
    <ligand>
        <name>L-methionine</name>
        <dbReference type="ChEBI" id="CHEBI:57844"/>
    </ligand>
</feature>
<name>A0AAD9J1P6_9ANNE</name>
<gene>
    <name evidence="16" type="ORF">LSH36_793g00044</name>
</gene>
<comment type="similarity">
    <text evidence="3">Belongs to the vitamin-B12 independent methionine synthase family.</text>
</comment>
<keyword evidence="7" id="KW-0808">Transferase</keyword>
<feature type="binding site" evidence="11">
    <location>
        <begin position="434"/>
        <end position="436"/>
    </location>
    <ligand>
        <name>L-homocysteine</name>
        <dbReference type="ChEBI" id="CHEBI:58199"/>
    </ligand>
</feature>
<dbReference type="Pfam" id="PF01717">
    <property type="entry name" value="Meth_synt_2"/>
    <property type="match status" value="1"/>
</dbReference>
<evidence type="ECO:0000256" key="3">
    <source>
        <dbReference type="ARBA" id="ARBA00009553"/>
    </source>
</evidence>
<evidence type="ECO:0000256" key="9">
    <source>
        <dbReference type="ARBA" id="ARBA00022833"/>
    </source>
</evidence>
<feature type="binding site" evidence="12">
    <location>
        <position position="644"/>
    </location>
    <ligand>
        <name>Zn(2+)</name>
        <dbReference type="ChEBI" id="CHEBI:29105"/>
        <label>1</label>
        <note>catalytic</note>
    </ligand>
</feature>
<comment type="caution">
    <text evidence="16">The sequence shown here is derived from an EMBL/GenBank/DDBJ whole genome shotgun (WGS) entry which is preliminary data.</text>
</comment>
<protein>
    <recommendedName>
        <fullName evidence="4">5-methyltetrahydropteroyltriglutamate--homocysteine S-methyltransferase</fullName>
        <ecNumber evidence="4">2.1.1.14</ecNumber>
    </recommendedName>
</protein>
<dbReference type="GO" id="GO:0032259">
    <property type="term" value="P:methylation"/>
    <property type="evidence" value="ECO:0007669"/>
    <property type="project" value="UniProtKB-KW"/>
</dbReference>
<feature type="domain" description="Cobalamin-independent methionine synthase MetE C-terminal/archaeal" evidence="14">
    <location>
        <begin position="429"/>
        <end position="751"/>
    </location>
</feature>
<accession>A0AAD9J1P6</accession>
<evidence type="ECO:0000256" key="4">
    <source>
        <dbReference type="ARBA" id="ARBA00012034"/>
    </source>
</evidence>
<dbReference type="GO" id="GO:0008270">
    <property type="term" value="F:zinc ion binding"/>
    <property type="evidence" value="ECO:0007669"/>
    <property type="project" value="InterPro"/>
</dbReference>
<feature type="binding site" evidence="11">
    <location>
        <position position="118"/>
    </location>
    <ligand>
        <name>5-methyltetrahydropteroyltri-L-glutamate</name>
        <dbReference type="ChEBI" id="CHEBI:58207"/>
    </ligand>
</feature>
<evidence type="ECO:0000313" key="17">
    <source>
        <dbReference type="Proteomes" id="UP001208570"/>
    </source>
</evidence>
<evidence type="ECO:0000256" key="7">
    <source>
        <dbReference type="ARBA" id="ARBA00022679"/>
    </source>
</evidence>
<dbReference type="Pfam" id="PF08267">
    <property type="entry name" value="Meth_synt_1"/>
    <property type="match status" value="1"/>
</dbReference>
<dbReference type="SUPFAM" id="SSF51726">
    <property type="entry name" value="UROD/MetE-like"/>
    <property type="match status" value="2"/>
</dbReference>
<keyword evidence="10" id="KW-0486">Methionine biosynthesis</keyword>
<dbReference type="PIRSF" id="PIRSF000382">
    <property type="entry name" value="MeTrfase_B12_ind"/>
    <property type="match status" value="1"/>
</dbReference>
<dbReference type="Gene3D" id="3.20.20.210">
    <property type="match status" value="2"/>
</dbReference>
<sequence>MATASNLGFPRIGANRELKTYLENYWNGHANDETFYEHTSKLRIKHWKLQKSAGIQHIPSYDAPYYDHVLDVLELFSLIPFRFRHLDGLTQYFAMARGLSTSVEQIPAMEMTKWFDTNYHHITPEFEKDMHPQLNHNKVKERYLEALQYDIQTRPVIVGPLTLFQLGKSYESIDHSLFLQQLIEAYHELLNELAAIHIPWIQIDEPIFPLNQQDDFYDMAEKTYTLLSKNSPKILFTTYFSQLNKNALACLKSLPCHGIHLDCVRGDYTPDTIASLAKEKEAISLGVVNGRNIWRADLKHILSYLTICSEKLDHEKLMIAPSCSLLHVPVDASLEEKIDPHLHTWLAYAVEKLGEVRILTKALSEGSASVNTALSENQHILQDKRQHPDLHKKELRARMANIKKEDTIRQTSFRERRTLQQKKLKLPLFPCTTIGSFPQTKEIRRVRSDFRKRKIPAHEYEQIIQKETTKVINFQEDLGMNVLVHGESERNDMVEYFGEQLEGFFSTQHGWVQSYGSRCVKPPVIFADIMRPTPMTVKWISYAQSLTELPVKGMLTGPTTIMQWSFVRDDIPRSEVARQLALAIRDEIYDLEKAGISIIQVDEPAFREALPLQRSQWNEYIQWSTECFRLATSGVADDTQIHTHMCYSEFNDFIEAITKLDADVISIESSRSGMELLKAFTTVAYPNAIGPGIYDIHSPNIPDQEHMYRLLKDALRVLDKEQLWVNPDCGLKTRKWKEVRPSLQNMVAAAQQLREEYM</sequence>
<keyword evidence="9 12" id="KW-0862">Zinc</keyword>
<evidence type="ECO:0000259" key="14">
    <source>
        <dbReference type="Pfam" id="PF01717"/>
    </source>
</evidence>
<evidence type="ECO:0000256" key="6">
    <source>
        <dbReference type="ARBA" id="ARBA00022605"/>
    </source>
</evidence>
<keyword evidence="17" id="KW-1185">Reference proteome</keyword>
<dbReference type="InterPro" id="IPR006276">
    <property type="entry name" value="Cobalamin-indep_Met_synthase"/>
</dbReference>
<dbReference type="CDD" id="cd03311">
    <property type="entry name" value="CIMS_C_terminal_like"/>
    <property type="match status" value="1"/>
</dbReference>
<evidence type="ECO:0000259" key="15">
    <source>
        <dbReference type="Pfam" id="PF08267"/>
    </source>
</evidence>
<feature type="binding site" evidence="11">
    <location>
        <begin position="518"/>
        <end position="519"/>
    </location>
    <ligand>
        <name>5-methyltetrahydropteroyltri-L-glutamate</name>
        <dbReference type="ChEBI" id="CHEBI:58207"/>
    </ligand>
</feature>
<dbReference type="GO" id="GO:0009086">
    <property type="term" value="P:methionine biosynthetic process"/>
    <property type="evidence" value="ECO:0007669"/>
    <property type="project" value="UniProtKB-KW"/>
</dbReference>
<evidence type="ECO:0000256" key="12">
    <source>
        <dbReference type="PIRSR" id="PIRSR000382-2"/>
    </source>
</evidence>
<comment type="pathway">
    <text evidence="2">Amino-acid biosynthesis; L-methionine biosynthesis via de novo pathway; L-methionine from L-homocysteine (MetE route): step 1/1.</text>
</comment>
<feature type="binding site" evidence="11">
    <location>
        <position position="564"/>
    </location>
    <ligand>
        <name>5-methyltetrahydropteroyltri-L-glutamate</name>
        <dbReference type="ChEBI" id="CHEBI:58207"/>
    </ligand>
</feature>
<dbReference type="GO" id="GO:0003871">
    <property type="term" value="F:5-methyltetrahydropteroyltriglutamate-homocysteine S-methyltransferase activity"/>
    <property type="evidence" value="ECO:0007669"/>
    <property type="project" value="UniProtKB-EC"/>
</dbReference>
<proteinExistence type="inferred from homology"/>
<feature type="binding site" evidence="11">
    <location>
        <position position="602"/>
    </location>
    <ligand>
        <name>L-homocysteine</name>
        <dbReference type="ChEBI" id="CHEBI:58199"/>
    </ligand>
</feature>
<keyword evidence="6" id="KW-0028">Amino-acid biosynthesis</keyword>
<dbReference type="EMBL" id="JAODUP010000793">
    <property type="protein sequence ID" value="KAK2144005.1"/>
    <property type="molecule type" value="Genomic_DNA"/>
</dbReference>
<evidence type="ECO:0000313" key="16">
    <source>
        <dbReference type="EMBL" id="KAK2144005.1"/>
    </source>
</evidence>
<dbReference type="InterPro" id="IPR038071">
    <property type="entry name" value="UROD/MetE-like_sf"/>
</dbReference>
<dbReference type="InterPro" id="IPR013215">
    <property type="entry name" value="Cbl-indep_Met_Synth_N"/>
</dbReference>
<evidence type="ECO:0000256" key="2">
    <source>
        <dbReference type="ARBA" id="ARBA00004681"/>
    </source>
</evidence>
<evidence type="ECO:0000256" key="13">
    <source>
        <dbReference type="PIRSR" id="PIRSR000382-3"/>
    </source>
</evidence>
<dbReference type="CDD" id="cd03312">
    <property type="entry name" value="CIMS_N_terminal_like"/>
    <property type="match status" value="1"/>
</dbReference>